<proteinExistence type="predicted"/>
<feature type="domain" description="Histidine kinase" evidence="8">
    <location>
        <begin position="290"/>
        <end position="478"/>
    </location>
</feature>
<protein>
    <recommendedName>
        <fullName evidence="2">histidine kinase</fullName>
        <ecNumber evidence="2">2.7.13.3</ecNumber>
    </recommendedName>
</protein>
<sequence>MVRNALLPLLLVTLPVCGQPATHLIHQHWQAFSDRIATVPGEAQISQQSLNQFPQELLLPVSQYPDLKRFSWAQIEKLYHIHSHCSEGENVLNDSADWRRAVQFELILCRGGKLPSQWSQHLSERHPAGGSYADRYVNYLKDHHEESDANAFLQQHANSLTLAHPLHPLHGIFASLSDTGQSAILGGSRYFLTKSGRLWRNTLTGIDVLSPEQWQPIADKAGIRITRSTEQISESCRFQYSNLCIEPRRTNVLWWQGGMLILLVIILGLIFRLGLERRREMKERQFILQLLTHELRTPITSLGFTVEQFRDEYDHLNEQSQHAFYRLLGDYQRLYRLTETSKGFLSGRREEGLDKQDAQFSEWLESIASQYDLHCHIDGDRRVSLPYYWLGVCLDNLLRNAVLHGKPPIYLDAQISDSLLIEVRDQGASPARWEKWLLTEKGDGMGIGLMIVNRIMRRIGGRLTHLRHPTRYILELPL</sequence>
<dbReference type="GO" id="GO:0000155">
    <property type="term" value="F:phosphorelay sensor kinase activity"/>
    <property type="evidence" value="ECO:0007669"/>
    <property type="project" value="InterPro"/>
</dbReference>
<dbReference type="Pfam" id="PF11884">
    <property type="entry name" value="DUF3404"/>
    <property type="match status" value="1"/>
</dbReference>
<keyword evidence="3" id="KW-0597">Phosphoprotein</keyword>
<evidence type="ECO:0000256" key="3">
    <source>
        <dbReference type="ARBA" id="ARBA00022553"/>
    </source>
</evidence>
<dbReference type="InterPro" id="IPR021821">
    <property type="entry name" value="VxrA_SD"/>
</dbReference>
<dbReference type="PANTHER" id="PTHR44936">
    <property type="entry name" value="SENSOR PROTEIN CREC"/>
    <property type="match status" value="1"/>
</dbReference>
<keyword evidence="7" id="KW-0472">Membrane</keyword>
<dbReference type="EC" id="2.7.13.3" evidence="2"/>
<dbReference type="Proteomes" id="UP000465712">
    <property type="component" value="Unassembled WGS sequence"/>
</dbReference>
<dbReference type="SUPFAM" id="SSF47384">
    <property type="entry name" value="Homodimeric domain of signal transducing histidine kinase"/>
    <property type="match status" value="1"/>
</dbReference>
<evidence type="ECO:0000256" key="5">
    <source>
        <dbReference type="ARBA" id="ARBA00022777"/>
    </source>
</evidence>
<evidence type="ECO:0000256" key="7">
    <source>
        <dbReference type="SAM" id="Phobius"/>
    </source>
</evidence>
<gene>
    <name evidence="9" type="ORF">CAG72_00460</name>
</gene>
<evidence type="ECO:0000313" key="10">
    <source>
        <dbReference type="Proteomes" id="UP000465712"/>
    </source>
</evidence>
<keyword evidence="5" id="KW-0418">Kinase</keyword>
<keyword evidence="7" id="KW-1133">Transmembrane helix</keyword>
<dbReference type="Gene3D" id="3.30.565.10">
    <property type="entry name" value="Histidine kinase-like ATPase, C-terminal domain"/>
    <property type="match status" value="1"/>
</dbReference>
<accession>A0A7X5AS84</accession>
<dbReference type="Pfam" id="PF02518">
    <property type="entry name" value="HATPase_c"/>
    <property type="match status" value="1"/>
</dbReference>
<name>A0A7X5AS84_9GAMM</name>
<dbReference type="InterPro" id="IPR050980">
    <property type="entry name" value="2C_sensor_his_kinase"/>
</dbReference>
<evidence type="ECO:0000259" key="8">
    <source>
        <dbReference type="PROSITE" id="PS50109"/>
    </source>
</evidence>
<evidence type="ECO:0000256" key="4">
    <source>
        <dbReference type="ARBA" id="ARBA00022679"/>
    </source>
</evidence>
<feature type="transmembrane region" description="Helical" evidence="7">
    <location>
        <begin position="253"/>
        <end position="275"/>
    </location>
</feature>
<evidence type="ECO:0000313" key="9">
    <source>
        <dbReference type="EMBL" id="NAW63680.1"/>
    </source>
</evidence>
<keyword evidence="4" id="KW-0808">Transferase</keyword>
<evidence type="ECO:0000256" key="2">
    <source>
        <dbReference type="ARBA" id="ARBA00012438"/>
    </source>
</evidence>
<evidence type="ECO:0000256" key="6">
    <source>
        <dbReference type="ARBA" id="ARBA00023012"/>
    </source>
</evidence>
<keyword evidence="6" id="KW-0902">Two-component regulatory system</keyword>
<dbReference type="SUPFAM" id="SSF55874">
    <property type="entry name" value="ATPase domain of HSP90 chaperone/DNA topoisomerase II/histidine kinase"/>
    <property type="match status" value="1"/>
</dbReference>
<dbReference type="InterPro" id="IPR036890">
    <property type="entry name" value="HATPase_C_sf"/>
</dbReference>
<dbReference type="InterPro" id="IPR036097">
    <property type="entry name" value="HisK_dim/P_sf"/>
</dbReference>
<evidence type="ECO:0000256" key="1">
    <source>
        <dbReference type="ARBA" id="ARBA00000085"/>
    </source>
</evidence>
<dbReference type="InterPro" id="IPR005467">
    <property type="entry name" value="His_kinase_dom"/>
</dbReference>
<organism evidence="9 10">
    <name type="scientific">Photobacterium halotolerans</name>
    <dbReference type="NCBI Taxonomy" id="265726"/>
    <lineage>
        <taxon>Bacteria</taxon>
        <taxon>Pseudomonadati</taxon>
        <taxon>Pseudomonadota</taxon>
        <taxon>Gammaproteobacteria</taxon>
        <taxon>Vibrionales</taxon>
        <taxon>Vibrionaceae</taxon>
        <taxon>Photobacterium</taxon>
    </lineage>
</organism>
<dbReference type="RefSeq" id="WP_161442043.1">
    <property type="nucleotide sequence ID" value="NZ_WXWW01000009.1"/>
</dbReference>
<dbReference type="EMBL" id="WXWW01000009">
    <property type="protein sequence ID" value="NAW63680.1"/>
    <property type="molecule type" value="Genomic_DNA"/>
</dbReference>
<dbReference type="PANTHER" id="PTHR44936:SF9">
    <property type="entry name" value="SENSOR PROTEIN CREC"/>
    <property type="match status" value="1"/>
</dbReference>
<dbReference type="PROSITE" id="PS50109">
    <property type="entry name" value="HIS_KIN"/>
    <property type="match status" value="1"/>
</dbReference>
<dbReference type="AlphaFoldDB" id="A0A7X5AS84"/>
<reference evidence="9 10" key="1">
    <citation type="submission" date="2017-05" db="EMBL/GenBank/DDBJ databases">
        <title>High clonality and local adaptation shapes Vibrionaceae linages within an endangered oasis.</title>
        <authorList>
            <person name="Vazquez-Rosas-Landa M."/>
        </authorList>
    </citation>
    <scope>NUCLEOTIDE SEQUENCE [LARGE SCALE GENOMIC DNA]</scope>
    <source>
        <strain evidence="9 10">P46_P4S1P180</strain>
    </source>
</reference>
<keyword evidence="7" id="KW-0812">Transmembrane</keyword>
<dbReference type="InterPro" id="IPR003594">
    <property type="entry name" value="HATPase_dom"/>
</dbReference>
<comment type="catalytic activity">
    <reaction evidence="1">
        <text>ATP + protein L-histidine = ADP + protein N-phospho-L-histidine.</text>
        <dbReference type="EC" id="2.7.13.3"/>
    </reaction>
</comment>
<comment type="caution">
    <text evidence="9">The sequence shown here is derived from an EMBL/GenBank/DDBJ whole genome shotgun (WGS) entry which is preliminary data.</text>
</comment>